<protein>
    <submittedName>
        <fullName evidence="2">Uncharacterized protein</fullName>
    </submittedName>
</protein>
<evidence type="ECO:0000313" key="2">
    <source>
        <dbReference type="EMBL" id="KAK0522549.1"/>
    </source>
</evidence>
<sequence>MRASRTSDLASTVSTHCTVVSEDLSFVLETAQPPANKRETYGFKQARNTLSSESGRSTASATANHHNPSNGGDEHNLSTPHRSSVAPPVSNHSFPTPGQDENVLLTPHRSSATPMTNAQSFHMSHSSSEPLPHNFQDPHNHQDFAPIGQYSNPFSTPHRSSAVTPSNGQSFQMSHSSTEPPPHRHLFDISNLDYFGNTQFNDMLDGVQMMGQGLVVQDGPALSILTTRDFVSASKTSSIDFNPTLTFTLPECPAPTSPNVSNSVAPRPKSRPSEPVGGDGDTSTETLVDRPPTKKHKPIKQLSPRDGNYTLTSEPPVVDFDICFLVELFVKQDGIMEIQLLQTITKAANHGEDAKQRASAQGVNEYFAEFSAAEVVTTLSQWVHFDDGIKKGRRGLHNRNFISVADSEKPYYGEKQPPRLYTPLPNSPALN</sequence>
<accession>A0AAN6JI24</accession>
<dbReference type="EMBL" id="JAPDMQ010000578">
    <property type="protein sequence ID" value="KAK0522549.1"/>
    <property type="molecule type" value="Genomic_DNA"/>
</dbReference>
<proteinExistence type="predicted"/>
<reference evidence="2" key="1">
    <citation type="journal article" date="2023" name="PhytoFront">
        <title>Draft Genome Resources of Seven Strains of Tilletia horrida, Causal Agent of Kernel Smut of Rice.</title>
        <authorList>
            <person name="Khanal S."/>
            <person name="Antony Babu S."/>
            <person name="Zhou X.G."/>
        </authorList>
    </citation>
    <scope>NUCLEOTIDE SEQUENCE</scope>
    <source>
        <strain evidence="2">TX3</strain>
    </source>
</reference>
<feature type="compositionally biased region" description="Polar residues" evidence="1">
    <location>
        <begin position="49"/>
        <end position="70"/>
    </location>
</feature>
<dbReference type="Proteomes" id="UP001176521">
    <property type="component" value="Unassembled WGS sequence"/>
</dbReference>
<gene>
    <name evidence="2" type="ORF">OC842_006431</name>
</gene>
<feature type="region of interest" description="Disordered" evidence="1">
    <location>
        <begin position="49"/>
        <end position="185"/>
    </location>
</feature>
<evidence type="ECO:0000256" key="1">
    <source>
        <dbReference type="SAM" id="MobiDB-lite"/>
    </source>
</evidence>
<keyword evidence="3" id="KW-1185">Reference proteome</keyword>
<comment type="caution">
    <text evidence="2">The sequence shown here is derived from an EMBL/GenBank/DDBJ whole genome shotgun (WGS) entry which is preliminary data.</text>
</comment>
<organism evidence="2 3">
    <name type="scientific">Tilletia horrida</name>
    <dbReference type="NCBI Taxonomy" id="155126"/>
    <lineage>
        <taxon>Eukaryota</taxon>
        <taxon>Fungi</taxon>
        <taxon>Dikarya</taxon>
        <taxon>Basidiomycota</taxon>
        <taxon>Ustilaginomycotina</taxon>
        <taxon>Exobasidiomycetes</taxon>
        <taxon>Tilletiales</taxon>
        <taxon>Tilletiaceae</taxon>
        <taxon>Tilletia</taxon>
    </lineage>
</organism>
<feature type="compositionally biased region" description="Polar residues" evidence="1">
    <location>
        <begin position="108"/>
        <end position="129"/>
    </location>
</feature>
<feature type="compositionally biased region" description="Polar residues" evidence="1">
    <location>
        <begin position="149"/>
        <end position="178"/>
    </location>
</feature>
<evidence type="ECO:0000313" key="3">
    <source>
        <dbReference type="Proteomes" id="UP001176521"/>
    </source>
</evidence>
<dbReference type="AlphaFoldDB" id="A0AAN6JI24"/>
<feature type="region of interest" description="Disordered" evidence="1">
    <location>
        <begin position="408"/>
        <end position="431"/>
    </location>
</feature>
<name>A0AAN6JI24_9BASI</name>
<feature type="region of interest" description="Disordered" evidence="1">
    <location>
        <begin position="251"/>
        <end position="308"/>
    </location>
</feature>